<dbReference type="Gene3D" id="3.60.10.10">
    <property type="entry name" value="Endonuclease/exonuclease/phosphatase"/>
    <property type="match status" value="1"/>
</dbReference>
<accession>A0AAF0UN66</accession>
<dbReference type="EMBL" id="CP133621">
    <property type="protein sequence ID" value="WMV48900.1"/>
    <property type="molecule type" value="Genomic_DNA"/>
</dbReference>
<name>A0AAF0UN66_SOLVR</name>
<keyword evidence="2" id="KW-1185">Reference proteome</keyword>
<dbReference type="AlphaFoldDB" id="A0AAF0UN66"/>
<proteinExistence type="predicted"/>
<dbReference type="Proteomes" id="UP001234989">
    <property type="component" value="Chromosome 10"/>
</dbReference>
<reference evidence="1" key="1">
    <citation type="submission" date="2023-08" db="EMBL/GenBank/DDBJ databases">
        <title>A de novo genome assembly of Solanum verrucosum Schlechtendal, a Mexican diploid species geographically isolated from the other diploid A-genome species in potato relatives.</title>
        <authorList>
            <person name="Hosaka K."/>
        </authorList>
    </citation>
    <scope>NUCLEOTIDE SEQUENCE</scope>
    <source>
        <tissue evidence="1">Young leaves</tissue>
    </source>
</reference>
<dbReference type="PANTHER" id="PTHR33710:SF79">
    <property type="entry name" value="OS06G0205337 PROTEIN"/>
    <property type="match status" value="1"/>
</dbReference>
<dbReference type="InterPro" id="IPR036691">
    <property type="entry name" value="Endo/exonu/phosph_ase_sf"/>
</dbReference>
<protein>
    <submittedName>
        <fullName evidence="1">Uncharacterized protein</fullName>
    </submittedName>
</protein>
<evidence type="ECO:0000313" key="2">
    <source>
        <dbReference type="Proteomes" id="UP001234989"/>
    </source>
</evidence>
<sequence length="261" mass="30161">MEPFQDRQGLEDYRRLRMQHAVANSNGKIWAFMDEVMEYEIVRDEDQMLTLKLHNQSAGMDVMVSLVYAKCTQIDRLILWESMSDLASTKWMVGGDFNVICNEEEKLGGRPVTEAEVRDFNYCINVCNLEDRGFKGSKYTWWNGRLGEECIFKRLDRVLGDEKLQDDFSDIRSGAYGGRGGSQVWKKMLQARDLIDHQILWSPRSGTASVWHDNWTGLGDLYTVTGEDIEWDYRYGTIKELTNQGEWDTEVLGTILPSELV</sequence>
<organism evidence="1 2">
    <name type="scientific">Solanum verrucosum</name>
    <dbReference type="NCBI Taxonomy" id="315347"/>
    <lineage>
        <taxon>Eukaryota</taxon>
        <taxon>Viridiplantae</taxon>
        <taxon>Streptophyta</taxon>
        <taxon>Embryophyta</taxon>
        <taxon>Tracheophyta</taxon>
        <taxon>Spermatophyta</taxon>
        <taxon>Magnoliopsida</taxon>
        <taxon>eudicotyledons</taxon>
        <taxon>Gunneridae</taxon>
        <taxon>Pentapetalae</taxon>
        <taxon>asterids</taxon>
        <taxon>lamiids</taxon>
        <taxon>Solanales</taxon>
        <taxon>Solanaceae</taxon>
        <taxon>Solanoideae</taxon>
        <taxon>Solaneae</taxon>
        <taxon>Solanum</taxon>
    </lineage>
</organism>
<evidence type="ECO:0000313" key="1">
    <source>
        <dbReference type="EMBL" id="WMV48900.1"/>
    </source>
</evidence>
<dbReference type="SUPFAM" id="SSF56219">
    <property type="entry name" value="DNase I-like"/>
    <property type="match status" value="1"/>
</dbReference>
<dbReference type="PANTHER" id="PTHR33710">
    <property type="entry name" value="BNAC02G09200D PROTEIN"/>
    <property type="match status" value="1"/>
</dbReference>
<gene>
    <name evidence="1" type="ORF">MTR67_042285</name>
</gene>